<reference evidence="1 2" key="1">
    <citation type="journal article" date="2013" name="Curr. Biol.">
        <title>Shared signatures of parasitism and phylogenomics unite Cryptomycota and microsporidia.</title>
        <authorList>
            <person name="James T.Y."/>
            <person name="Pelin A."/>
            <person name="Bonen L."/>
            <person name="Ahrendt S."/>
            <person name="Sain D."/>
            <person name="Corradi N."/>
            <person name="Stajich J.E."/>
        </authorList>
    </citation>
    <scope>NUCLEOTIDE SEQUENCE [LARGE SCALE GENOMIC DNA]</scope>
    <source>
        <strain evidence="1 2">CSF55</strain>
    </source>
</reference>
<dbReference type="AlphaFoldDB" id="A0A075AZL9"/>
<dbReference type="HOGENOM" id="CLU_2428299_0_0_1"/>
<name>A0A075AZL9_ROZAC</name>
<protein>
    <submittedName>
        <fullName evidence="1">Uncharacterized protein</fullName>
    </submittedName>
</protein>
<gene>
    <name evidence="1" type="ORF">O9G_004359</name>
</gene>
<proteinExistence type="predicted"/>
<evidence type="ECO:0000313" key="1">
    <source>
        <dbReference type="EMBL" id="EPZ35702.1"/>
    </source>
</evidence>
<sequence>MTTGTLDMDVKMEYDWEEGRRFDFVDFCGEIVFEVCGVGGARVFQSGDGENGLTFDDCLVGNKLTIVFDEVHGTYFKVFTLWRINKLEIEI</sequence>
<dbReference type="EMBL" id="KE560772">
    <property type="protein sequence ID" value="EPZ35702.1"/>
    <property type="molecule type" value="Genomic_DNA"/>
</dbReference>
<organism evidence="1 2">
    <name type="scientific">Rozella allomycis (strain CSF55)</name>
    <dbReference type="NCBI Taxonomy" id="988480"/>
    <lineage>
        <taxon>Eukaryota</taxon>
        <taxon>Fungi</taxon>
        <taxon>Fungi incertae sedis</taxon>
        <taxon>Cryptomycota</taxon>
        <taxon>Cryptomycota incertae sedis</taxon>
        <taxon>Rozella</taxon>
    </lineage>
</organism>
<accession>A0A075AZL9</accession>
<keyword evidence="2" id="KW-1185">Reference proteome</keyword>
<evidence type="ECO:0000313" key="2">
    <source>
        <dbReference type="Proteomes" id="UP000030755"/>
    </source>
</evidence>
<dbReference type="Proteomes" id="UP000030755">
    <property type="component" value="Unassembled WGS sequence"/>
</dbReference>